<comment type="caution">
    <text evidence="2">The sequence shown here is derived from an EMBL/GenBank/DDBJ whole genome shotgun (WGS) entry which is preliminary data.</text>
</comment>
<dbReference type="Proteomes" id="UP001470230">
    <property type="component" value="Unassembled WGS sequence"/>
</dbReference>
<reference evidence="2 3" key="1">
    <citation type="submission" date="2024-04" db="EMBL/GenBank/DDBJ databases">
        <title>Tritrichomonas musculus Genome.</title>
        <authorList>
            <person name="Alves-Ferreira E."/>
            <person name="Grigg M."/>
            <person name="Lorenzi H."/>
            <person name="Galac M."/>
        </authorList>
    </citation>
    <scope>NUCLEOTIDE SEQUENCE [LARGE SCALE GENOMIC DNA]</scope>
    <source>
        <strain evidence="2 3">EAF2021</strain>
    </source>
</reference>
<evidence type="ECO:0000313" key="3">
    <source>
        <dbReference type="Proteomes" id="UP001470230"/>
    </source>
</evidence>
<dbReference type="InterPro" id="IPR027417">
    <property type="entry name" value="P-loop_NTPase"/>
</dbReference>
<feature type="domain" description="Helicase C-terminal" evidence="1">
    <location>
        <begin position="104"/>
        <end position="252"/>
    </location>
</feature>
<dbReference type="Pfam" id="PF09820">
    <property type="entry name" value="AAA-ATPase_like"/>
    <property type="match status" value="1"/>
</dbReference>
<proteinExistence type="predicted"/>
<sequence>MTSLPTYILNNVIFYPQKMGSSSSNPKDNFNITYIDCPITPQQQQCLQMSFSVFIKNQMHNSNKQGKEILSICNHPALYKQYHSLHIHHTHNDFDKNESGKMIILQKLLEKLKKSDKKIIISAENFEIFEIISNFLIIKGYQFAKLECNIRGINRQKAIDIYNSTKGFFIFLTSINSGLVGINLSLTDCVIIFNDNRSVNSIIANLTENGIGKTKKVKIYRLVTTKSYEQIMINYLDRNKNQNIEKFLRFGAFYAFKDCINPIFNEDIDFIISHSSKNDDANSFDIADIESPDFWMKQISTKFYNNNFYNPGNSSFKESIQSKIFVDKSEMIYHINKLIGTEQKCICVTRPRRFGKTMAAKMLYAYYSKGCDSSKLFDGLKISKMEGYNDHLNNHNVIFIDMQLFTSIYNGNPIDIFSFIQKSVLDEIKLYFPDIKNDSLILALGETNQSFIIIIDEWDVIYNKYSKNREVQSKYIDFLVSLSKAIIAKNPIELVYMTGILPIKKHDIYSSLNNFTECSMLNPTFMSSYTGFTEDEVRDICDKNDFSFNEMRIWYDGYILNEIHIYNPKSIVDAILSEKIDNHWSKTGSLASLKEYIDMNFDGLRDEIIHLIANEHVKVDFGSFQNDLDDIKSKDDVYSILVHLGYLAFDQVNSEVFIPNQELLSVFGKTVKNCNWPIISDALKKSDDLLKATLDMNGPEVANIIGQIHYSLSSSITYNNENSLSCVIINAYYTARRFYSIIREHPLGHGYADFVFIPRHGINKPAILFELKWNKNANTAITQIKEKKYSEHLSDYIDNIIIVAISYNKSTKKHECEIYKYKKT</sequence>
<dbReference type="SUPFAM" id="SSF52540">
    <property type="entry name" value="P-loop containing nucleoside triphosphate hydrolases"/>
    <property type="match status" value="2"/>
</dbReference>
<dbReference type="PROSITE" id="PS51194">
    <property type="entry name" value="HELICASE_CTER"/>
    <property type="match status" value="1"/>
</dbReference>
<dbReference type="EMBL" id="JAPFFF010000031">
    <property type="protein sequence ID" value="KAK8844912.1"/>
    <property type="molecule type" value="Genomic_DNA"/>
</dbReference>
<dbReference type="InterPro" id="IPR001650">
    <property type="entry name" value="Helicase_C-like"/>
</dbReference>
<dbReference type="PANTHER" id="PTHR34825">
    <property type="entry name" value="CONSERVED PROTEIN, WITH A WEAK D-GALACTARATE DEHYDRATASE/ALTRONATE HYDROLASE DOMAIN"/>
    <property type="match status" value="1"/>
</dbReference>
<dbReference type="Pfam" id="PF08011">
    <property type="entry name" value="PDDEXK_9"/>
    <property type="match status" value="1"/>
</dbReference>
<dbReference type="InterPro" id="IPR012547">
    <property type="entry name" value="PDDEXK_9"/>
</dbReference>
<dbReference type="PANTHER" id="PTHR34825:SF1">
    <property type="entry name" value="AAA-ATPASE-LIKE DOMAIN-CONTAINING PROTEIN"/>
    <property type="match status" value="1"/>
</dbReference>
<evidence type="ECO:0000313" key="2">
    <source>
        <dbReference type="EMBL" id="KAK8844912.1"/>
    </source>
</evidence>
<protein>
    <recommendedName>
        <fullName evidence="1">Helicase C-terminal domain-containing protein</fullName>
    </recommendedName>
</protein>
<evidence type="ECO:0000259" key="1">
    <source>
        <dbReference type="PROSITE" id="PS51194"/>
    </source>
</evidence>
<dbReference type="Gene3D" id="3.40.50.300">
    <property type="entry name" value="P-loop containing nucleotide triphosphate hydrolases"/>
    <property type="match status" value="1"/>
</dbReference>
<gene>
    <name evidence="2" type="ORF">M9Y10_021085</name>
</gene>
<accession>A0ABR2HCY6</accession>
<keyword evidence="3" id="KW-1185">Reference proteome</keyword>
<dbReference type="Pfam" id="PF00271">
    <property type="entry name" value="Helicase_C"/>
    <property type="match status" value="1"/>
</dbReference>
<name>A0ABR2HCY6_9EUKA</name>
<dbReference type="InterPro" id="IPR018631">
    <property type="entry name" value="AAA-ATPase-like_dom"/>
</dbReference>
<organism evidence="2 3">
    <name type="scientific">Tritrichomonas musculus</name>
    <dbReference type="NCBI Taxonomy" id="1915356"/>
    <lineage>
        <taxon>Eukaryota</taxon>
        <taxon>Metamonada</taxon>
        <taxon>Parabasalia</taxon>
        <taxon>Tritrichomonadida</taxon>
        <taxon>Tritrichomonadidae</taxon>
        <taxon>Tritrichomonas</taxon>
    </lineage>
</organism>